<accession>A0A6M3JV49</accession>
<evidence type="ECO:0000313" key="3">
    <source>
        <dbReference type="EMBL" id="QJI01744.1"/>
    </source>
</evidence>
<sequence length="68" mass="7716">MGIALDKIRKIKVVEFDWLDGTHDIGIIAEELVKIIPEAVWYKDGKIEGIKPLTMIALLVKSLQELKE</sequence>
<evidence type="ECO:0000313" key="2">
    <source>
        <dbReference type="EMBL" id="QJA73834.1"/>
    </source>
</evidence>
<evidence type="ECO:0000259" key="1">
    <source>
        <dbReference type="Pfam" id="PF13884"/>
    </source>
</evidence>
<dbReference type="EMBL" id="MT142056">
    <property type="protein sequence ID" value="QJA73834.1"/>
    <property type="molecule type" value="Genomic_DNA"/>
</dbReference>
<name>A0A6M3JV49_9ZZZZ</name>
<protein>
    <submittedName>
        <fullName evidence="2">Putative peptidase</fullName>
    </submittedName>
</protein>
<dbReference type="EMBL" id="MT144947">
    <property type="protein sequence ID" value="QJI01744.1"/>
    <property type="molecule type" value="Genomic_DNA"/>
</dbReference>
<gene>
    <name evidence="2" type="ORF">MM415A02216_0012</name>
    <name evidence="3" type="ORF">TM448B02749_0006</name>
</gene>
<dbReference type="AlphaFoldDB" id="A0A6M3JV49"/>
<reference evidence="2" key="1">
    <citation type="submission" date="2020-03" db="EMBL/GenBank/DDBJ databases">
        <title>The deep terrestrial virosphere.</title>
        <authorList>
            <person name="Holmfeldt K."/>
            <person name="Nilsson E."/>
            <person name="Simone D."/>
            <person name="Lopez-Fernandez M."/>
            <person name="Wu X."/>
            <person name="de Brujin I."/>
            <person name="Lundin D."/>
            <person name="Andersson A."/>
            <person name="Bertilsson S."/>
            <person name="Dopson M."/>
        </authorList>
    </citation>
    <scope>NUCLEOTIDE SEQUENCE</scope>
    <source>
        <strain evidence="2">MM415A02216</strain>
        <strain evidence="3">TM448B02749</strain>
    </source>
</reference>
<dbReference type="Pfam" id="PF13884">
    <property type="entry name" value="Peptidase_S74"/>
    <property type="match status" value="1"/>
</dbReference>
<proteinExistence type="predicted"/>
<feature type="domain" description="Peptidase S74" evidence="1">
    <location>
        <begin position="4"/>
        <end position="40"/>
    </location>
</feature>
<organism evidence="2">
    <name type="scientific">viral metagenome</name>
    <dbReference type="NCBI Taxonomy" id="1070528"/>
    <lineage>
        <taxon>unclassified sequences</taxon>
        <taxon>metagenomes</taxon>
        <taxon>organismal metagenomes</taxon>
    </lineage>
</organism>
<dbReference type="InterPro" id="IPR030392">
    <property type="entry name" value="S74_ICA"/>
</dbReference>